<dbReference type="EnsemblBacteria" id="CAD72870">
    <property type="protein sequence ID" value="CAD72870"/>
    <property type="gene ID" value="RB2863"/>
</dbReference>
<gene>
    <name evidence="1" type="ordered locus">RB2863</name>
</gene>
<protein>
    <submittedName>
        <fullName evidence="1">Uncharacterized protein</fullName>
    </submittedName>
</protein>
<sequence length="35" mass="4166">MLELIHRSDRVESEKWCVVDGDVNRRCIELVGHRD</sequence>
<keyword evidence="2" id="KW-1185">Reference proteome</keyword>
<dbReference type="InParanoid" id="Q7UV56"/>
<dbReference type="EMBL" id="BX294137">
    <property type="protein sequence ID" value="CAD72870.1"/>
    <property type="molecule type" value="Genomic_DNA"/>
</dbReference>
<dbReference type="HOGENOM" id="CLU_3366932_0_0_0"/>
<accession>Q7UV56</accession>
<dbReference type="Proteomes" id="UP000001025">
    <property type="component" value="Chromosome"/>
</dbReference>
<reference evidence="1 2" key="1">
    <citation type="journal article" date="2003" name="Proc. Natl. Acad. Sci. U.S.A.">
        <title>Complete genome sequence of the marine planctomycete Pirellula sp. strain 1.</title>
        <authorList>
            <person name="Gloeckner F.O."/>
            <person name="Kube M."/>
            <person name="Bauer M."/>
            <person name="Teeling H."/>
            <person name="Lombardot T."/>
            <person name="Ludwig W."/>
            <person name="Gade D."/>
            <person name="Beck A."/>
            <person name="Borzym K."/>
            <person name="Heitmann K."/>
            <person name="Rabus R."/>
            <person name="Schlesner H."/>
            <person name="Amann R."/>
            <person name="Reinhardt R."/>
        </authorList>
    </citation>
    <scope>NUCLEOTIDE SEQUENCE [LARGE SCALE GENOMIC DNA]</scope>
    <source>
        <strain evidence="2">DSM 10527 / NCIMB 13988 / SH1</strain>
    </source>
</reference>
<dbReference type="KEGG" id="rba:RB2863"/>
<name>Q7UV56_RHOBA</name>
<dbReference type="AlphaFoldDB" id="Q7UV56"/>
<evidence type="ECO:0000313" key="1">
    <source>
        <dbReference type="EMBL" id="CAD72870.1"/>
    </source>
</evidence>
<evidence type="ECO:0000313" key="2">
    <source>
        <dbReference type="Proteomes" id="UP000001025"/>
    </source>
</evidence>
<proteinExistence type="predicted"/>
<organism evidence="1 2">
    <name type="scientific">Rhodopirellula baltica (strain DSM 10527 / NCIMB 13988 / SH1)</name>
    <dbReference type="NCBI Taxonomy" id="243090"/>
    <lineage>
        <taxon>Bacteria</taxon>
        <taxon>Pseudomonadati</taxon>
        <taxon>Planctomycetota</taxon>
        <taxon>Planctomycetia</taxon>
        <taxon>Pirellulales</taxon>
        <taxon>Pirellulaceae</taxon>
        <taxon>Rhodopirellula</taxon>
    </lineage>
</organism>